<keyword evidence="3" id="KW-0677">Repeat</keyword>
<dbReference type="OrthoDB" id="8922241at2759"/>
<feature type="compositionally biased region" description="Polar residues" evidence="6">
    <location>
        <begin position="146"/>
        <end position="162"/>
    </location>
</feature>
<dbReference type="Pfam" id="PF05225">
    <property type="entry name" value="HTH_psq"/>
    <property type="match status" value="5"/>
</dbReference>
<feature type="domain" description="C2H2-type" evidence="7">
    <location>
        <begin position="1258"/>
        <end position="1279"/>
    </location>
</feature>
<dbReference type="InterPro" id="IPR012934">
    <property type="entry name" value="Znf_AD"/>
</dbReference>
<dbReference type="InterPro" id="IPR036236">
    <property type="entry name" value="Znf_C2H2_sf"/>
</dbReference>
<feature type="compositionally biased region" description="Basic and acidic residues" evidence="6">
    <location>
        <begin position="829"/>
        <end position="852"/>
    </location>
</feature>
<feature type="domain" description="C2H2-type" evidence="7">
    <location>
        <begin position="1228"/>
        <end position="1249"/>
    </location>
</feature>
<evidence type="ECO:0000256" key="4">
    <source>
        <dbReference type="ARBA" id="ARBA00022771"/>
    </source>
</evidence>
<feature type="domain" description="C2H2-type" evidence="7">
    <location>
        <begin position="389"/>
        <end position="409"/>
    </location>
</feature>
<dbReference type="InterPro" id="IPR007889">
    <property type="entry name" value="HTH_Psq"/>
</dbReference>
<feature type="region of interest" description="Disordered" evidence="6">
    <location>
        <begin position="146"/>
        <end position="173"/>
    </location>
</feature>
<dbReference type="PANTHER" id="PTHR24379:SF121">
    <property type="entry name" value="C2H2-TYPE DOMAIN-CONTAINING PROTEIN"/>
    <property type="match status" value="1"/>
</dbReference>
<keyword evidence="5" id="KW-0862">Zinc</keyword>
<dbReference type="PANTHER" id="PTHR24379">
    <property type="entry name" value="KRAB AND ZINC FINGER DOMAIN-CONTAINING"/>
    <property type="match status" value="1"/>
</dbReference>
<dbReference type="GO" id="GO:0008270">
    <property type="term" value="F:zinc ion binding"/>
    <property type="evidence" value="ECO:0007669"/>
    <property type="project" value="UniProtKB-KW"/>
</dbReference>
<keyword evidence="2" id="KW-0479">Metal-binding</keyword>
<dbReference type="Gene3D" id="3.30.160.60">
    <property type="entry name" value="Classic Zinc Finger"/>
    <property type="match status" value="9"/>
</dbReference>
<protein>
    <recommendedName>
        <fullName evidence="7">C2H2-type domain-containing protein</fullName>
    </recommendedName>
</protein>
<evidence type="ECO:0000256" key="2">
    <source>
        <dbReference type="ARBA" id="ARBA00022723"/>
    </source>
</evidence>
<dbReference type="PROSITE" id="PS00028">
    <property type="entry name" value="ZINC_FINGER_C2H2_1"/>
    <property type="match status" value="14"/>
</dbReference>
<comment type="subcellular location">
    <subcellularLocation>
        <location evidence="1">Nucleus</location>
    </subcellularLocation>
</comment>
<evidence type="ECO:0000313" key="8">
    <source>
        <dbReference type="EMBL" id="CAH0730167.1"/>
    </source>
</evidence>
<gene>
    <name evidence="8" type="ORF">BINO364_LOCUS15178</name>
</gene>
<feature type="domain" description="C2H2-type" evidence="7">
    <location>
        <begin position="416"/>
        <end position="437"/>
    </location>
</feature>
<dbReference type="SMART" id="SM00868">
    <property type="entry name" value="zf-AD"/>
    <property type="match status" value="2"/>
</dbReference>
<feature type="region of interest" description="Disordered" evidence="6">
    <location>
        <begin position="829"/>
        <end position="858"/>
    </location>
</feature>
<feature type="domain" description="C2H2-type" evidence="7">
    <location>
        <begin position="1201"/>
        <end position="1221"/>
    </location>
</feature>
<keyword evidence="9" id="KW-1185">Reference proteome</keyword>
<feature type="domain" description="C2H2-type" evidence="7">
    <location>
        <begin position="475"/>
        <end position="496"/>
    </location>
</feature>
<evidence type="ECO:0000256" key="5">
    <source>
        <dbReference type="ARBA" id="ARBA00022833"/>
    </source>
</evidence>
<feature type="domain" description="C2H2-type" evidence="7">
    <location>
        <begin position="445"/>
        <end position="466"/>
    </location>
</feature>
<evidence type="ECO:0000256" key="6">
    <source>
        <dbReference type="SAM" id="MobiDB-lite"/>
    </source>
</evidence>
<dbReference type="InterPro" id="IPR013087">
    <property type="entry name" value="Znf_C2H2_type"/>
</dbReference>
<feature type="domain" description="C2H2-type" evidence="7">
    <location>
        <begin position="1288"/>
        <end position="1309"/>
    </location>
</feature>
<dbReference type="Gene3D" id="1.10.10.60">
    <property type="entry name" value="Homeodomain-like"/>
    <property type="match status" value="5"/>
</dbReference>
<keyword evidence="4" id="KW-0863">Zinc-finger</keyword>
<evidence type="ECO:0000256" key="3">
    <source>
        <dbReference type="ARBA" id="ARBA00022737"/>
    </source>
</evidence>
<feature type="compositionally biased region" description="Basic and acidic residues" evidence="6">
    <location>
        <begin position="910"/>
        <end position="922"/>
    </location>
</feature>
<dbReference type="SUPFAM" id="SSF57667">
    <property type="entry name" value="beta-beta-alpha zinc fingers"/>
    <property type="match status" value="7"/>
</dbReference>
<feature type="domain" description="C2H2-type" evidence="7">
    <location>
        <begin position="1345"/>
        <end position="1365"/>
    </location>
</feature>
<dbReference type="SMART" id="SM00355">
    <property type="entry name" value="ZnF_C2H2"/>
    <property type="match status" value="19"/>
</dbReference>
<proteinExistence type="predicted"/>
<dbReference type="InterPro" id="IPR009057">
    <property type="entry name" value="Homeodomain-like_sf"/>
</dbReference>
<evidence type="ECO:0000313" key="9">
    <source>
        <dbReference type="Proteomes" id="UP000838878"/>
    </source>
</evidence>
<dbReference type="Pfam" id="PF00096">
    <property type="entry name" value="zf-C2H2"/>
    <property type="match status" value="3"/>
</dbReference>
<feature type="domain" description="C2H2-type" evidence="7">
    <location>
        <begin position="1086"/>
        <end position="1107"/>
    </location>
</feature>
<feature type="domain" description="C2H2-type" evidence="7">
    <location>
        <begin position="504"/>
        <end position="524"/>
    </location>
</feature>
<feature type="domain" description="C2H2-type" evidence="7">
    <location>
        <begin position="532"/>
        <end position="553"/>
    </location>
</feature>
<dbReference type="GO" id="GO:0003677">
    <property type="term" value="F:DNA binding"/>
    <property type="evidence" value="ECO:0007669"/>
    <property type="project" value="InterPro"/>
</dbReference>
<feature type="region of interest" description="Disordered" evidence="6">
    <location>
        <begin position="907"/>
        <end position="944"/>
    </location>
</feature>
<organism evidence="8 9">
    <name type="scientific">Brenthis ino</name>
    <name type="common">lesser marbled fritillary</name>
    <dbReference type="NCBI Taxonomy" id="405034"/>
    <lineage>
        <taxon>Eukaryota</taxon>
        <taxon>Metazoa</taxon>
        <taxon>Ecdysozoa</taxon>
        <taxon>Arthropoda</taxon>
        <taxon>Hexapoda</taxon>
        <taxon>Insecta</taxon>
        <taxon>Pterygota</taxon>
        <taxon>Neoptera</taxon>
        <taxon>Endopterygota</taxon>
        <taxon>Lepidoptera</taxon>
        <taxon>Glossata</taxon>
        <taxon>Ditrysia</taxon>
        <taxon>Papilionoidea</taxon>
        <taxon>Nymphalidae</taxon>
        <taxon>Heliconiinae</taxon>
        <taxon>Argynnini</taxon>
        <taxon>Brenthis</taxon>
    </lineage>
</organism>
<accession>A0A8J9W9L8</accession>
<dbReference type="FunFam" id="3.30.160.60:FF:000624">
    <property type="entry name" value="zinc finger protein 697"/>
    <property type="match status" value="1"/>
</dbReference>
<sequence length="1398" mass="163225">MNYENDITFSEYLCRCKCCLNDNDLKSLWEVYECDDGTEEIYGQMVVDCFALPWYPTDEPEHICEFCVLKLREALSFKKNILAVEDVLLNADVKFKEEAEPQIDTEDENPVVVKYVPIEDEYQHVEYLEVEEAQEDKLQMRKLTEFDNTSSGPSTPGASNASLQRKWPKKKKKHELTKLYKQYTQNDLKEAIKAVTNGVMTCTSAATKYGIPKKTLTVKVNSYVDRERVGQTEDSNDKHYKLIEEIKLLLTHTTAVPFKTKTTRYYCFYCSTDGRNFEDTDELREHTRAKHSHEWTKIEMYMRPQWLNEVIKLDVEDLHCKICLTMLPDWNNLFVHLGVNHDLEFDMAYTRIIPYALSSDLKCFLCKQNFHNFGHLDSHMNNHYSNYICYECGDTFLSASRLDKHLNVHKIGNHPCDYCEKVFKLEKYKAKHVSLVHIQESTVKCLYCSEKFVGIFQRHIHVTEHHKEKVKYMTCEYCGNSYTWKPYFLAHMRRKHGAEKKYKCKHCEKCFLMKYELKNHMVRHTGEKNFICGLCGLGFTRMVGLKRHCQNDHREDLTVYGYPDLSFVVIRVKTKFAGEDGLKDLWTEYHSQGERRIYGEMINYCFSLNWEQPSINSDSDSEHICKICISKLHDAVNFKKEILLSAQLLLEEIKNESYAVKMEDDSDTDIETEYLNIEFLEDDDIGKEKSDIKIESPTKPIQEELFMNQKSKKYTEEDFKKCLEGVKSKTLSQSKASLLYNIPRRTIRSALDSIEMNPTKEIDNELYLNPASEYFRENDLKKCVKEVQNKTLSQNKPSKLFKISRRVIRIPLEKTSPLDESIKFTEKESIQRDAKIKDSDDNKIDSPERDESFNVPRKKTKRYTEADVQKCVEAVQSKTLSQCKAAILYNVPRKAIQSALKKMPPLDESISIKEKEDKQKEEETTDSDDNTTDSPETDVPSRKIKRYTEADVQKCVEAVQSKRLSQCKASILYNVPRQAIHIALVRLKLASSSNPMELITAQKSKKYTEEDFKKCLEAVKNKTMSRGQACTIYNVPKSSLHAAIEIYFDDAERKTDVQKAQDNVDCVIKYTNATPLRGFHRAGYACVFCPMRCEKPADLKKHTLKTHSKLRAKVSKHRIVKLDVTGLKCKICDEKIETLESILEHLSYVHGKKIFTGIRDFFIPFKFESEALECAVCSETFHSFKPLNDHMNWNHYKNFECDECGRGFISKHSLRAHSLRHETGVFKCKFCPKVFSSKVRSNAHERTVHIYNNYLYTCGYCSERFSNLSKKKQHEVSKHNAAPTLYNCQACSKSYLDLRTLRNHIRAFHLMQRPHRCAKCDFSAYTPYDLKKHMIKHTGDRNFTCDICSKSYGMRTTLREHMRIHANDRRFKCEHCGQAFVQKCSWKMHMRTKHGEHM</sequence>
<dbReference type="GO" id="GO:0005634">
    <property type="term" value="C:nucleus"/>
    <property type="evidence" value="ECO:0007669"/>
    <property type="project" value="UniProtKB-SubCell"/>
</dbReference>
<evidence type="ECO:0000259" key="7">
    <source>
        <dbReference type="PROSITE" id="PS00028"/>
    </source>
</evidence>
<feature type="domain" description="C2H2-type" evidence="7">
    <location>
        <begin position="1129"/>
        <end position="1150"/>
    </location>
</feature>
<name>A0A8J9W9L8_9NEOP</name>
<dbReference type="Proteomes" id="UP000838878">
    <property type="component" value="Chromosome 8"/>
</dbReference>
<feature type="non-terminal residue" evidence="8">
    <location>
        <position position="1398"/>
    </location>
</feature>
<feature type="domain" description="C2H2-type" evidence="7">
    <location>
        <begin position="1373"/>
        <end position="1394"/>
    </location>
</feature>
<evidence type="ECO:0000256" key="1">
    <source>
        <dbReference type="ARBA" id="ARBA00004123"/>
    </source>
</evidence>
<dbReference type="SUPFAM" id="SSF46689">
    <property type="entry name" value="Homeodomain-like"/>
    <property type="match status" value="5"/>
</dbReference>
<reference evidence="8" key="1">
    <citation type="submission" date="2021-12" db="EMBL/GenBank/DDBJ databases">
        <authorList>
            <person name="Martin H S."/>
        </authorList>
    </citation>
    <scope>NUCLEOTIDE SEQUENCE</scope>
</reference>
<dbReference type="EMBL" id="OV170228">
    <property type="protein sequence ID" value="CAH0730167.1"/>
    <property type="molecule type" value="Genomic_DNA"/>
</dbReference>